<dbReference type="PANTHER" id="PTHR46830:SF1">
    <property type="entry name" value="ALPHA-1,4-N-ACETYLGLUCOSAMINYLTRANSFERASE"/>
    <property type="match status" value="1"/>
</dbReference>
<dbReference type="EMBL" id="BLXT01006233">
    <property type="protein sequence ID" value="GFO30337.1"/>
    <property type="molecule type" value="Genomic_DNA"/>
</dbReference>
<dbReference type="Proteomes" id="UP000735302">
    <property type="component" value="Unassembled WGS sequence"/>
</dbReference>
<feature type="region of interest" description="Disordered" evidence="1">
    <location>
        <begin position="261"/>
        <end position="281"/>
    </location>
</feature>
<feature type="region of interest" description="Disordered" evidence="1">
    <location>
        <begin position="37"/>
        <end position="56"/>
    </location>
</feature>
<dbReference type="Pfam" id="PF04488">
    <property type="entry name" value="Gly_transf_sug"/>
    <property type="match status" value="1"/>
</dbReference>
<gene>
    <name evidence="2" type="ORF">PoB_005684200</name>
</gene>
<organism evidence="2 3">
    <name type="scientific">Plakobranchus ocellatus</name>
    <dbReference type="NCBI Taxonomy" id="259542"/>
    <lineage>
        <taxon>Eukaryota</taxon>
        <taxon>Metazoa</taxon>
        <taxon>Spiralia</taxon>
        <taxon>Lophotrochozoa</taxon>
        <taxon>Mollusca</taxon>
        <taxon>Gastropoda</taxon>
        <taxon>Heterobranchia</taxon>
        <taxon>Euthyneura</taxon>
        <taxon>Panpulmonata</taxon>
        <taxon>Sacoglossa</taxon>
        <taxon>Placobranchoidea</taxon>
        <taxon>Plakobranchidae</taxon>
        <taxon>Plakobranchus</taxon>
    </lineage>
</organism>
<protein>
    <submittedName>
        <fullName evidence="2">Uncharacterized protein</fullName>
    </submittedName>
</protein>
<dbReference type="InterPro" id="IPR029044">
    <property type="entry name" value="Nucleotide-diphossugar_trans"/>
</dbReference>
<sequence length="821" mass="93334">MRKAPRYRTLALCLTAFVIVANVTFWVLTNSNPGTPNHQNLALKSSGSSKASTRSQESQLIGVRVGAETERVMSKSKPAPISANKMAFASGALHGENILVYPELLKMRPRDVNEVDGRVIPNTVHYIWCGNRTFEYRHFLSVMAVWKVLEPDAIEFRYENEPREDKYNTWYSQIRSHLAVFQASLLPDWVTGPECGDAHGLETLHDTGGILIATDVVVGPHAANELLRNNFTVVFKSDMSIGLSAGRAQDRSFRLMVDKITQQHSHQQSKHEQKQHKNDAASVSSISEKLFETSKNRSKIPTNFASTRYEIVETLKSFSNHGSRIFYCDDTGLIKDLNVELQQPDMSKIFGLSKNIGSLCIQVDKRLQPRHVIEGNERNPLMSYLYRHLYGERRTDIATMGFADQDNTLNKVSHQSLINNSHEEILKESQGDQKYDVITRSKNIPRILDSSKSILNVFGGSEPESQKLRAKSINLSLSDSYSPGLSSRLGIPRLVHYVWFGAKEMTFGMYLSFLSTAYVVRPDRILIHGDGRLRGELWEKVKKHPLVTLVYRDPPRSIFSRAVLYTSHRSDVVRADVLDKYGGVYLDWDAYWLKSPEHYFTARALSGSSPQTNGNAIDGVRNEVQKETFQTSQNYKDNSPGDSKSFKIPDSFSKLHNRSLDVRIIEAGTVVSRDHIPRPPFPDTINMGVVLARPRSKFIRAWRAALVNYRSHDFLYNAVELPYKIYEMFPRSVVIDDRLQVMCYHLMCHPSFDPEFRMWNRAQAFNWKSDGVHAIHFTYPDPPAFSNLSALMQASGMFADIGRYIWGLQPDIDRNGLFPVK</sequence>
<evidence type="ECO:0000256" key="1">
    <source>
        <dbReference type="SAM" id="MobiDB-lite"/>
    </source>
</evidence>
<dbReference type="SUPFAM" id="SSF53448">
    <property type="entry name" value="Nucleotide-diphospho-sugar transferases"/>
    <property type="match status" value="1"/>
</dbReference>
<feature type="compositionally biased region" description="Basic and acidic residues" evidence="1">
    <location>
        <begin position="269"/>
        <end position="279"/>
    </location>
</feature>
<accession>A0AAV4CG33</accession>
<name>A0AAV4CG33_9GAST</name>
<evidence type="ECO:0000313" key="3">
    <source>
        <dbReference type="Proteomes" id="UP000735302"/>
    </source>
</evidence>
<evidence type="ECO:0000313" key="2">
    <source>
        <dbReference type="EMBL" id="GFO30337.1"/>
    </source>
</evidence>
<dbReference type="PANTHER" id="PTHR46830">
    <property type="entry name" value="TRANSFERASE, PUTATIVE-RELATED"/>
    <property type="match status" value="1"/>
</dbReference>
<reference evidence="2 3" key="1">
    <citation type="journal article" date="2021" name="Elife">
        <title>Chloroplast acquisition without the gene transfer in kleptoplastic sea slugs, Plakobranchus ocellatus.</title>
        <authorList>
            <person name="Maeda T."/>
            <person name="Takahashi S."/>
            <person name="Yoshida T."/>
            <person name="Shimamura S."/>
            <person name="Takaki Y."/>
            <person name="Nagai Y."/>
            <person name="Toyoda A."/>
            <person name="Suzuki Y."/>
            <person name="Arimoto A."/>
            <person name="Ishii H."/>
            <person name="Satoh N."/>
            <person name="Nishiyama T."/>
            <person name="Hasebe M."/>
            <person name="Maruyama T."/>
            <person name="Minagawa J."/>
            <person name="Obokata J."/>
            <person name="Shigenobu S."/>
        </authorList>
    </citation>
    <scope>NUCLEOTIDE SEQUENCE [LARGE SCALE GENOMIC DNA]</scope>
</reference>
<dbReference type="AlphaFoldDB" id="A0AAV4CG33"/>
<keyword evidence="3" id="KW-1185">Reference proteome</keyword>
<dbReference type="InterPro" id="IPR007577">
    <property type="entry name" value="GlycoTrfase_DXD_sugar-bd_CS"/>
</dbReference>
<feature type="compositionally biased region" description="Low complexity" evidence="1">
    <location>
        <begin position="41"/>
        <end position="52"/>
    </location>
</feature>
<proteinExistence type="predicted"/>
<dbReference type="Gene3D" id="3.90.550.20">
    <property type="match status" value="1"/>
</dbReference>
<comment type="caution">
    <text evidence="2">The sequence shown here is derived from an EMBL/GenBank/DDBJ whole genome shotgun (WGS) entry which is preliminary data.</text>
</comment>